<dbReference type="EMBL" id="CAVLEF010000010">
    <property type="protein sequence ID" value="CAK1548326.1"/>
    <property type="molecule type" value="Genomic_DNA"/>
</dbReference>
<feature type="domain" description="Phospholipid/glycerol acyltransferase" evidence="5">
    <location>
        <begin position="10"/>
        <end position="52"/>
    </location>
</feature>
<dbReference type="CDD" id="cd07989">
    <property type="entry name" value="LPLAT_AGPAT-like"/>
    <property type="match status" value="1"/>
</dbReference>
<evidence type="ECO:0000256" key="4">
    <source>
        <dbReference type="ARBA" id="ARBA00023315"/>
    </source>
</evidence>
<evidence type="ECO:0000256" key="2">
    <source>
        <dbReference type="ARBA" id="ARBA00013211"/>
    </source>
</evidence>
<dbReference type="GO" id="GO:0005783">
    <property type="term" value="C:endoplasmic reticulum"/>
    <property type="evidence" value="ECO:0007669"/>
    <property type="project" value="TreeGrafter"/>
</dbReference>
<dbReference type="AlphaFoldDB" id="A0AAV1JGR1"/>
<comment type="caution">
    <text evidence="6">The sequence shown here is derived from an EMBL/GenBank/DDBJ whole genome shotgun (WGS) entry which is preliminary data.</text>
</comment>
<keyword evidence="4" id="KW-0012">Acyltransferase</keyword>
<dbReference type="GO" id="GO:0003841">
    <property type="term" value="F:1-acylglycerol-3-phosphate O-acyltransferase activity"/>
    <property type="evidence" value="ECO:0007669"/>
    <property type="project" value="UniProtKB-EC"/>
</dbReference>
<reference evidence="6 7" key="1">
    <citation type="submission" date="2023-11" db="EMBL/GenBank/DDBJ databases">
        <authorList>
            <person name="Okamura Y."/>
        </authorList>
    </citation>
    <scope>NUCLEOTIDE SEQUENCE [LARGE SCALE GENOMIC DNA]</scope>
</reference>
<evidence type="ECO:0000259" key="5">
    <source>
        <dbReference type="Pfam" id="PF01553"/>
    </source>
</evidence>
<dbReference type="SUPFAM" id="SSF69593">
    <property type="entry name" value="Glycerol-3-phosphate (1)-acyltransferase"/>
    <property type="match status" value="1"/>
</dbReference>
<dbReference type="PANTHER" id="PTHR10434:SF11">
    <property type="entry name" value="1-ACYL-SN-GLYCEROL-3-PHOSPHATE ACYLTRANSFERASE"/>
    <property type="match status" value="1"/>
</dbReference>
<dbReference type="EC" id="2.3.1.51" evidence="2"/>
<accession>A0AAV1JGR1</accession>
<organism evidence="6 7">
    <name type="scientific">Leptosia nina</name>
    <dbReference type="NCBI Taxonomy" id="320188"/>
    <lineage>
        <taxon>Eukaryota</taxon>
        <taxon>Metazoa</taxon>
        <taxon>Ecdysozoa</taxon>
        <taxon>Arthropoda</taxon>
        <taxon>Hexapoda</taxon>
        <taxon>Insecta</taxon>
        <taxon>Pterygota</taxon>
        <taxon>Neoptera</taxon>
        <taxon>Endopterygota</taxon>
        <taxon>Lepidoptera</taxon>
        <taxon>Glossata</taxon>
        <taxon>Ditrysia</taxon>
        <taxon>Papilionoidea</taxon>
        <taxon>Pieridae</taxon>
        <taxon>Pierinae</taxon>
        <taxon>Leptosia</taxon>
    </lineage>
</organism>
<evidence type="ECO:0000313" key="7">
    <source>
        <dbReference type="Proteomes" id="UP001497472"/>
    </source>
</evidence>
<dbReference type="PANTHER" id="PTHR10434">
    <property type="entry name" value="1-ACYL-SN-GLYCEROL-3-PHOSPHATE ACYLTRANSFERASE"/>
    <property type="match status" value="1"/>
</dbReference>
<keyword evidence="3" id="KW-0808">Transferase</keyword>
<comment type="pathway">
    <text evidence="1">Phospholipid metabolism; CDP-diacylglycerol biosynthesis; CDP-diacylglycerol from sn-glycerol 3-phosphate: step 2/3.</text>
</comment>
<evidence type="ECO:0000256" key="1">
    <source>
        <dbReference type="ARBA" id="ARBA00004728"/>
    </source>
</evidence>
<evidence type="ECO:0000256" key="3">
    <source>
        <dbReference type="ARBA" id="ARBA00022679"/>
    </source>
</evidence>
<protein>
    <recommendedName>
        <fullName evidence="2">1-acylglycerol-3-phosphate O-acyltransferase</fullName>
        <ecNumber evidence="2">2.3.1.51</ecNumber>
    </recommendedName>
</protein>
<dbReference type="GO" id="GO:0006654">
    <property type="term" value="P:phosphatidic acid biosynthetic process"/>
    <property type="evidence" value="ECO:0007669"/>
    <property type="project" value="TreeGrafter"/>
</dbReference>
<dbReference type="InterPro" id="IPR002123">
    <property type="entry name" value="Plipid/glycerol_acylTrfase"/>
</dbReference>
<sequence length="96" mass="10911">MLDSITAENRQRKLLLFPEGTRHSGDKLLPFRKGAFHVAMDAGAPIQPVVVSKYHHVDSKRPWFGSGHIIITILPLIETEGVQKEEISTYELNERF</sequence>
<evidence type="ECO:0000313" key="6">
    <source>
        <dbReference type="EMBL" id="CAK1548326.1"/>
    </source>
</evidence>
<name>A0AAV1JGR1_9NEOP</name>
<gene>
    <name evidence="6" type="ORF">LNINA_LOCUS7730</name>
</gene>
<proteinExistence type="predicted"/>
<keyword evidence="7" id="KW-1185">Reference proteome</keyword>
<dbReference type="Proteomes" id="UP001497472">
    <property type="component" value="Unassembled WGS sequence"/>
</dbReference>
<dbReference type="Pfam" id="PF01553">
    <property type="entry name" value="Acyltransferase"/>
    <property type="match status" value="1"/>
</dbReference>